<protein>
    <submittedName>
        <fullName evidence="1">TIGR04066 family peptide maturation system protein</fullName>
    </submittedName>
</protein>
<evidence type="ECO:0000313" key="2">
    <source>
        <dbReference type="Proteomes" id="UP000472521"/>
    </source>
</evidence>
<name>A0A6B4NGD4_CLOBO</name>
<dbReference type="Proteomes" id="UP000472521">
    <property type="component" value="Unassembled WGS sequence"/>
</dbReference>
<dbReference type="EMBL" id="SWND01000012">
    <property type="protein sequence ID" value="NFF03352.1"/>
    <property type="molecule type" value="Genomic_DNA"/>
</dbReference>
<dbReference type="RefSeq" id="WP_058008676.1">
    <property type="nucleotide sequence ID" value="NZ_JAIQUR010000023.1"/>
</dbReference>
<organism evidence="1 2">
    <name type="scientific">Clostridium botulinum</name>
    <dbReference type="NCBI Taxonomy" id="1491"/>
    <lineage>
        <taxon>Bacteria</taxon>
        <taxon>Bacillati</taxon>
        <taxon>Bacillota</taxon>
        <taxon>Clostridia</taxon>
        <taxon>Eubacteriales</taxon>
        <taxon>Clostridiaceae</taxon>
        <taxon>Clostridium</taxon>
    </lineage>
</organism>
<dbReference type="Gene3D" id="3.40.50.300">
    <property type="entry name" value="P-loop containing nucleotide triphosphate hydrolases"/>
    <property type="match status" value="1"/>
</dbReference>
<comment type="caution">
    <text evidence="1">The sequence shown here is derived from an EMBL/GenBank/DDBJ whole genome shotgun (WGS) entry which is preliminary data.</text>
</comment>
<dbReference type="AlphaFoldDB" id="A0A6B4NGD4"/>
<dbReference type="NCBIfam" id="TIGR04066">
    <property type="entry name" value="nat_prod_clost"/>
    <property type="match status" value="1"/>
</dbReference>
<gene>
    <name evidence="1" type="ORF">FCV25_16675</name>
</gene>
<reference evidence="1 2" key="1">
    <citation type="submission" date="2019-04" db="EMBL/GenBank/DDBJ databases">
        <title>Genome sequencing of Clostridium botulinum Groups I-IV and Clostridium butyricum.</title>
        <authorList>
            <person name="Brunt J."/>
            <person name="Van Vliet A.H.M."/>
            <person name="Stringer S.C."/>
            <person name="Carter A.T."/>
            <person name="Peck M.W."/>
        </authorList>
    </citation>
    <scope>NUCLEOTIDE SEQUENCE [LARGE SCALE GENOMIC DNA]</scope>
    <source>
        <strain evidence="1 2">IFR 18/054</strain>
    </source>
</reference>
<dbReference type="InterPro" id="IPR027417">
    <property type="entry name" value="P-loop_NTPase"/>
</dbReference>
<evidence type="ECO:0000313" key="1">
    <source>
        <dbReference type="EMBL" id="NFF03352.1"/>
    </source>
</evidence>
<accession>A0A6B4NGD4</accession>
<proteinExistence type="predicted"/>
<dbReference type="InterPro" id="IPR023823">
    <property type="entry name" value="CHP04066_peptide_maturation"/>
</dbReference>
<sequence>MNNKEKALIYPYDREFSTIIRHQSICDYEIVEVVAPNGWGLSEKDASYADGGQALNIIVNNNFESTLNNCDTLILSNSALKLDFKESIYPKVVQAAEKNKKIISTAKFDIKEIKMIEEVCKYKGNIFIQYPLNKNYEICSYVDKLEIQEIKTPVIFVMGVGENAHKFEIQLSVRENLFNMGYKVSQVGSRNYCEMFNFHSFPEFMYSNMYSETEKIKLFNNFIKNIENQENPDVIIIGIPGTIMRINNKATYDFGVLAFEVSQAVKPDASILSVLYENYLPSFFEKIAQEVKYKFACDISCFNYVNSMIDWNYFEINTEAKYIDVTLDLVNNKIKELNNSIPIFNIMNENEGLKITEHLVNKLACEEYEVL</sequence>